<dbReference type="Proteomes" id="UP000600101">
    <property type="component" value="Unassembled WGS sequence"/>
</dbReference>
<proteinExistence type="predicted"/>
<name>A0A9X0UDH3_9PROT</name>
<protein>
    <submittedName>
        <fullName evidence="1">Uncharacterized protein</fullName>
    </submittedName>
</protein>
<organism evidence="1 2">
    <name type="scientific">Siccirubricoccus deserti</name>
    <dbReference type="NCBI Taxonomy" id="2013562"/>
    <lineage>
        <taxon>Bacteria</taxon>
        <taxon>Pseudomonadati</taxon>
        <taxon>Pseudomonadota</taxon>
        <taxon>Alphaproteobacteria</taxon>
        <taxon>Acetobacterales</taxon>
        <taxon>Roseomonadaceae</taxon>
        <taxon>Siccirubricoccus</taxon>
    </lineage>
</organism>
<evidence type="ECO:0000313" key="2">
    <source>
        <dbReference type="Proteomes" id="UP000600101"/>
    </source>
</evidence>
<gene>
    <name evidence="1" type="ORF">H7965_10045</name>
</gene>
<reference evidence="1" key="1">
    <citation type="submission" date="2020-08" db="EMBL/GenBank/DDBJ databases">
        <authorList>
            <person name="Hu Y."/>
            <person name="Nguyen S.V."/>
            <person name="Li F."/>
            <person name="Fanning S."/>
        </authorList>
    </citation>
    <scope>NUCLEOTIDE SEQUENCE</scope>
    <source>
        <strain evidence="1">SYSU D8009</strain>
    </source>
</reference>
<dbReference type="AlphaFoldDB" id="A0A9X0UDH3"/>
<sequence length="138" mass="14864">MARIPCLILAPLLLSGCQMDSRQQILASTNSQVAQRAISTRAFETSDQAKVFQAVIASLQDLGFVVDRADNVLGSVSATRFGAQLVRLTVSVRPGSGSRTIVRASGQLNQHELSDPAPFQRFFEALSQALFLDANSVE</sequence>
<accession>A0A9X0UDH3</accession>
<dbReference type="PROSITE" id="PS51257">
    <property type="entry name" value="PROKAR_LIPOPROTEIN"/>
    <property type="match status" value="1"/>
</dbReference>
<dbReference type="RefSeq" id="WP_186770444.1">
    <property type="nucleotide sequence ID" value="NZ_JACOMF010000009.1"/>
</dbReference>
<dbReference type="EMBL" id="JACOMF010000009">
    <property type="protein sequence ID" value="MBC4015671.1"/>
    <property type="molecule type" value="Genomic_DNA"/>
</dbReference>
<comment type="caution">
    <text evidence="1">The sequence shown here is derived from an EMBL/GenBank/DDBJ whole genome shotgun (WGS) entry which is preliminary data.</text>
</comment>
<evidence type="ECO:0000313" key="1">
    <source>
        <dbReference type="EMBL" id="MBC4015671.1"/>
    </source>
</evidence>
<keyword evidence="2" id="KW-1185">Reference proteome</keyword>